<keyword evidence="3" id="KW-0540">Nuclease</keyword>
<evidence type="ECO:0000256" key="7">
    <source>
        <dbReference type="ARBA" id="ARBA00023242"/>
    </source>
</evidence>
<evidence type="ECO:0000256" key="4">
    <source>
        <dbReference type="ARBA" id="ARBA00022801"/>
    </source>
</evidence>
<dbReference type="GO" id="GO:0071040">
    <property type="term" value="P:nuclear polyadenylation-dependent antisense transcript catabolic process"/>
    <property type="evidence" value="ECO:0007669"/>
    <property type="project" value="TreeGrafter"/>
</dbReference>
<feature type="compositionally biased region" description="Polar residues" evidence="9">
    <location>
        <begin position="630"/>
        <end position="642"/>
    </location>
</feature>
<dbReference type="GO" id="GO:0003727">
    <property type="term" value="F:single-stranded RNA binding"/>
    <property type="evidence" value="ECO:0007669"/>
    <property type="project" value="TreeGrafter"/>
</dbReference>
<dbReference type="SMART" id="SM00341">
    <property type="entry name" value="HRDC"/>
    <property type="match status" value="1"/>
</dbReference>
<dbReference type="SUPFAM" id="SSF47819">
    <property type="entry name" value="HRDC-like"/>
    <property type="match status" value="1"/>
</dbReference>
<sequence>MSGGHDSSLLENVVKTVRASSALAAQDITFYRRIDTSVATSIDSTAHRLLNLLNGLLLSIDENNEPVQDGQEGLGGSWRNIGNALDTVFETSDLIYTKIVKPQDALTGGASRHLEDSISTSLTPAKRIEKPQNKFARAVDNSELHPFKPLLKSKPNALRGLDEVLKLTPETDEEPRHFEHPYFYEVEIQPYDDSVLKIREPIESKPWEGTSASWVDEVDTLKDMAAELHDANEIAIDLEHHDYRSYYGITCLMQISTREKDWLVDTIALRDDLQILNEVLTDPKITKVFHGAFMDIIWLQRDLGLYVVGLFDTYHASRLLGFPRHSLAFLLEKYANFKTSKKYQLADWRVRPLTKALVTYARGDTHFLLNIYDHLRNALIEQGKLAQALANSRDVAKRRFEYSAFRPKVDKGVFVPSENQEPWRPMMYSYNIPFKKELLVRRLYEWRDAMARRDDESPRYVMPNQLLVSLAALGPVEPAGVLSVAAHVTDHVRANCKAISQLIKKAADDINGNPITSFRVNDKSQESDSHRVNLTDVKQQVTIFHNLVAQREADSKLCQKLAKHSRVLLPPSLNEAIIYKIGRKEIINEKVLYTRQGDLNEKLSEPALPEKVELALGDTRAKNDLPSERLATSTEDSVNLNIKSDDLEKDNDKNEVVVLKKKSNKPKTSKTQKPHTEPIDYKNAKSVLQENTGKAKPYKRKLDPYAIQESAPPGLKKRKKTRGKQASFKR</sequence>
<name>A0A1G4IXE1_9SACH</name>
<dbReference type="InterPro" id="IPR012337">
    <property type="entry name" value="RNaseH-like_sf"/>
</dbReference>
<dbReference type="Pfam" id="PF00570">
    <property type="entry name" value="HRDC"/>
    <property type="match status" value="1"/>
</dbReference>
<feature type="compositionally biased region" description="Basic residues" evidence="9">
    <location>
        <begin position="659"/>
        <end position="673"/>
    </location>
</feature>
<evidence type="ECO:0000313" key="12">
    <source>
        <dbReference type="Proteomes" id="UP000191024"/>
    </source>
</evidence>
<feature type="region of interest" description="Disordered" evidence="9">
    <location>
        <begin position="623"/>
        <end position="730"/>
    </location>
</feature>
<keyword evidence="12" id="KW-1185">Reference proteome</keyword>
<dbReference type="GO" id="GO:0000467">
    <property type="term" value="P:exonucleolytic trimming to generate mature 3'-end of 5.8S rRNA from tricistronic rRNA transcript (SSU-rRNA, 5.8S rRNA, LSU-rRNA)"/>
    <property type="evidence" value="ECO:0007669"/>
    <property type="project" value="InterPro"/>
</dbReference>
<protein>
    <submittedName>
        <fullName evidence="11">LAMI_0B07756g1_1</fullName>
    </submittedName>
</protein>
<gene>
    <name evidence="11" type="ORF">LAMI_0B07756G</name>
</gene>
<dbReference type="STRING" id="1230905.A0A1G4IXE1"/>
<dbReference type="GO" id="GO:0000166">
    <property type="term" value="F:nucleotide binding"/>
    <property type="evidence" value="ECO:0007669"/>
    <property type="project" value="InterPro"/>
</dbReference>
<dbReference type="InterPro" id="IPR044876">
    <property type="entry name" value="HRDC_dom_sf"/>
</dbReference>
<comment type="similarity">
    <text evidence="8">Belongs to the exosome component 10/RRP6 family.</text>
</comment>
<evidence type="ECO:0000256" key="2">
    <source>
        <dbReference type="ARBA" id="ARBA00022552"/>
    </source>
</evidence>
<keyword evidence="2" id="KW-0698">rRNA processing</keyword>
<feature type="domain" description="HRDC" evidence="10">
    <location>
        <begin position="433"/>
        <end position="513"/>
    </location>
</feature>
<comment type="subcellular location">
    <subcellularLocation>
        <location evidence="1">Nucleus</location>
    </subcellularLocation>
</comment>
<evidence type="ECO:0000256" key="8">
    <source>
        <dbReference type="ARBA" id="ARBA00043957"/>
    </source>
</evidence>
<dbReference type="GO" id="GO:0005730">
    <property type="term" value="C:nucleolus"/>
    <property type="evidence" value="ECO:0007669"/>
    <property type="project" value="TreeGrafter"/>
</dbReference>
<evidence type="ECO:0000256" key="9">
    <source>
        <dbReference type="SAM" id="MobiDB-lite"/>
    </source>
</evidence>
<dbReference type="OrthoDB" id="2250022at2759"/>
<feature type="compositionally biased region" description="Basic and acidic residues" evidence="9">
    <location>
        <begin position="643"/>
        <end position="655"/>
    </location>
</feature>
<dbReference type="SMART" id="SM00474">
    <property type="entry name" value="35EXOc"/>
    <property type="match status" value="1"/>
</dbReference>
<dbReference type="InterPro" id="IPR002121">
    <property type="entry name" value="HRDC_dom"/>
</dbReference>
<keyword evidence="6" id="KW-0269">Exonuclease</keyword>
<dbReference type="Gene3D" id="3.30.420.10">
    <property type="entry name" value="Ribonuclease H-like superfamily/Ribonuclease H"/>
    <property type="match status" value="1"/>
</dbReference>
<evidence type="ECO:0000256" key="3">
    <source>
        <dbReference type="ARBA" id="ARBA00022722"/>
    </source>
</evidence>
<dbReference type="Pfam" id="PF08066">
    <property type="entry name" value="PMC2NT"/>
    <property type="match status" value="1"/>
</dbReference>
<keyword evidence="5" id="KW-0271">Exosome</keyword>
<dbReference type="GO" id="GO:0071044">
    <property type="term" value="P:histone mRNA catabolic process"/>
    <property type="evidence" value="ECO:0007669"/>
    <property type="project" value="TreeGrafter"/>
</dbReference>
<dbReference type="GO" id="GO:0071039">
    <property type="term" value="P:nuclear polyadenylation-dependent CUT catabolic process"/>
    <property type="evidence" value="ECO:0007669"/>
    <property type="project" value="TreeGrafter"/>
</dbReference>
<evidence type="ECO:0000256" key="6">
    <source>
        <dbReference type="ARBA" id="ARBA00022839"/>
    </source>
</evidence>
<evidence type="ECO:0000256" key="1">
    <source>
        <dbReference type="ARBA" id="ARBA00004123"/>
    </source>
</evidence>
<dbReference type="InterPro" id="IPR045092">
    <property type="entry name" value="Rrp6-like"/>
</dbReference>
<dbReference type="GO" id="GO:0071037">
    <property type="term" value="P:nuclear polyadenylation-dependent snRNA catabolic process"/>
    <property type="evidence" value="ECO:0007669"/>
    <property type="project" value="TreeGrafter"/>
</dbReference>
<dbReference type="SUPFAM" id="SSF53098">
    <property type="entry name" value="Ribonuclease H-like"/>
    <property type="match status" value="1"/>
</dbReference>
<feature type="compositionally biased region" description="Basic and acidic residues" evidence="9">
    <location>
        <begin position="674"/>
        <end position="683"/>
    </location>
</feature>
<keyword evidence="7" id="KW-0539">Nucleus</keyword>
<evidence type="ECO:0000259" key="10">
    <source>
        <dbReference type="PROSITE" id="PS50967"/>
    </source>
</evidence>
<evidence type="ECO:0000256" key="5">
    <source>
        <dbReference type="ARBA" id="ARBA00022835"/>
    </source>
</evidence>
<dbReference type="GO" id="GO:0071051">
    <property type="term" value="P:poly(A)-dependent snoRNA 3'-end processing"/>
    <property type="evidence" value="ECO:0007669"/>
    <property type="project" value="TreeGrafter"/>
</dbReference>
<dbReference type="PANTHER" id="PTHR12124">
    <property type="entry name" value="POLYMYOSITIS/SCLERODERMA AUTOANTIGEN-RELATED"/>
    <property type="match status" value="1"/>
</dbReference>
<dbReference type="Proteomes" id="UP000191024">
    <property type="component" value="Chromosome B"/>
</dbReference>
<dbReference type="Pfam" id="PF01612">
    <property type="entry name" value="DNA_pol_A_exo1"/>
    <property type="match status" value="1"/>
</dbReference>
<dbReference type="InterPro" id="IPR010997">
    <property type="entry name" value="HRDC-like_sf"/>
</dbReference>
<dbReference type="PROSITE" id="PS50967">
    <property type="entry name" value="HRDC"/>
    <property type="match status" value="1"/>
</dbReference>
<proteinExistence type="inferred from homology"/>
<dbReference type="InterPro" id="IPR036397">
    <property type="entry name" value="RNaseH_sf"/>
</dbReference>
<dbReference type="InterPro" id="IPR049559">
    <property type="entry name" value="Rrp6p-like_exo"/>
</dbReference>
<dbReference type="InterPro" id="IPR012588">
    <property type="entry name" value="Exosome-assoc_fac_Rrp6_N"/>
</dbReference>
<dbReference type="GO" id="GO:0000175">
    <property type="term" value="F:3'-5'-RNA exonuclease activity"/>
    <property type="evidence" value="ECO:0007669"/>
    <property type="project" value="InterPro"/>
</dbReference>
<dbReference type="CDD" id="cd06147">
    <property type="entry name" value="Rrp6p_like_exo"/>
    <property type="match status" value="1"/>
</dbReference>
<dbReference type="GO" id="GO:0071036">
    <property type="term" value="P:nuclear polyadenylation-dependent snoRNA catabolic process"/>
    <property type="evidence" value="ECO:0007669"/>
    <property type="project" value="TreeGrafter"/>
</dbReference>
<organism evidence="11 12">
    <name type="scientific">Lachancea mirantina</name>
    <dbReference type="NCBI Taxonomy" id="1230905"/>
    <lineage>
        <taxon>Eukaryota</taxon>
        <taxon>Fungi</taxon>
        <taxon>Dikarya</taxon>
        <taxon>Ascomycota</taxon>
        <taxon>Saccharomycotina</taxon>
        <taxon>Saccharomycetes</taxon>
        <taxon>Saccharomycetales</taxon>
        <taxon>Saccharomycetaceae</taxon>
        <taxon>Lachancea</taxon>
    </lineage>
</organism>
<accession>A0A1G4IXE1</accession>
<dbReference type="GO" id="GO:0071038">
    <property type="term" value="P:TRAMP-dependent tRNA surveillance pathway"/>
    <property type="evidence" value="ECO:0007669"/>
    <property type="project" value="TreeGrafter"/>
</dbReference>
<evidence type="ECO:0000313" key="11">
    <source>
        <dbReference type="EMBL" id="SCU81808.1"/>
    </source>
</evidence>
<dbReference type="AlphaFoldDB" id="A0A1G4IXE1"/>
<keyword evidence="4" id="KW-0378">Hydrolase</keyword>
<dbReference type="EMBL" id="LT598464">
    <property type="protein sequence ID" value="SCU81808.1"/>
    <property type="molecule type" value="Genomic_DNA"/>
</dbReference>
<dbReference type="Gene3D" id="1.10.150.80">
    <property type="entry name" value="HRDC domain"/>
    <property type="match status" value="1"/>
</dbReference>
<reference evidence="11 12" key="1">
    <citation type="submission" date="2016-03" db="EMBL/GenBank/DDBJ databases">
        <authorList>
            <person name="Devillers H."/>
        </authorList>
    </citation>
    <scope>NUCLEOTIDE SEQUENCE [LARGE SCALE GENOMIC DNA]</scope>
    <source>
        <strain evidence="11">CBS 11717</strain>
    </source>
</reference>
<dbReference type="PANTHER" id="PTHR12124:SF47">
    <property type="entry name" value="EXOSOME COMPONENT 10"/>
    <property type="match status" value="1"/>
</dbReference>
<dbReference type="InterPro" id="IPR002562">
    <property type="entry name" value="3'-5'_exonuclease_dom"/>
</dbReference>
<feature type="compositionally biased region" description="Basic residues" evidence="9">
    <location>
        <begin position="715"/>
        <end position="730"/>
    </location>
</feature>
<dbReference type="FunFam" id="3.30.420.10:FF:000059">
    <property type="entry name" value="Exosome complex exonuclease Rrp6"/>
    <property type="match status" value="1"/>
</dbReference>
<dbReference type="GO" id="GO:0000176">
    <property type="term" value="C:nuclear exosome (RNase complex)"/>
    <property type="evidence" value="ECO:0007669"/>
    <property type="project" value="InterPro"/>
</dbReference>
<dbReference type="GO" id="GO:0071035">
    <property type="term" value="P:nuclear polyadenylation-dependent rRNA catabolic process"/>
    <property type="evidence" value="ECO:0007669"/>
    <property type="project" value="TreeGrafter"/>
</dbReference>